<dbReference type="EMBL" id="VFPA01000003">
    <property type="protein sequence ID" value="TQM08942.1"/>
    <property type="molecule type" value="Genomic_DNA"/>
</dbReference>
<dbReference type="OrthoDB" id="3697210at2"/>
<keyword evidence="3" id="KW-1185">Reference proteome</keyword>
<dbReference type="AlphaFoldDB" id="A0A543DHZ3"/>
<evidence type="ECO:0000313" key="3">
    <source>
        <dbReference type="Proteomes" id="UP000315677"/>
    </source>
</evidence>
<sequence>MPGQFPPATLRIELSSIPTVRAAFDDALAELRPHLVRLRQDGYIPEPWLGDPISAEVAGTYNRKVMDAPDGPYAAMVALEAELLRIRDALQAMEDDYRRTEGENAALWGRA</sequence>
<evidence type="ECO:0000313" key="2">
    <source>
        <dbReference type="EMBL" id="TQM08942.1"/>
    </source>
</evidence>
<evidence type="ECO:0008006" key="4">
    <source>
        <dbReference type="Google" id="ProtNLM"/>
    </source>
</evidence>
<proteinExistence type="predicted"/>
<dbReference type="RefSeq" id="WP_142056779.1">
    <property type="nucleotide sequence ID" value="NZ_VFPA01000003.1"/>
</dbReference>
<feature type="coiled-coil region" evidence="1">
    <location>
        <begin position="76"/>
        <end position="103"/>
    </location>
</feature>
<evidence type="ECO:0000256" key="1">
    <source>
        <dbReference type="SAM" id="Coils"/>
    </source>
</evidence>
<protein>
    <recommendedName>
        <fullName evidence="4">PE family protein</fullName>
    </recommendedName>
</protein>
<keyword evidence="1" id="KW-0175">Coiled coil</keyword>
<organism evidence="2 3">
    <name type="scientific">Pseudonocardia kunmingensis</name>
    <dbReference type="NCBI Taxonomy" id="630975"/>
    <lineage>
        <taxon>Bacteria</taxon>
        <taxon>Bacillati</taxon>
        <taxon>Actinomycetota</taxon>
        <taxon>Actinomycetes</taxon>
        <taxon>Pseudonocardiales</taxon>
        <taxon>Pseudonocardiaceae</taxon>
        <taxon>Pseudonocardia</taxon>
    </lineage>
</organism>
<dbReference type="Proteomes" id="UP000315677">
    <property type="component" value="Unassembled WGS sequence"/>
</dbReference>
<comment type="caution">
    <text evidence="2">The sequence shown here is derived from an EMBL/GenBank/DDBJ whole genome shotgun (WGS) entry which is preliminary data.</text>
</comment>
<name>A0A543DHZ3_9PSEU</name>
<accession>A0A543DHZ3</accession>
<reference evidence="2 3" key="1">
    <citation type="submission" date="2019-06" db="EMBL/GenBank/DDBJ databases">
        <title>Sequencing the genomes of 1000 actinobacteria strains.</title>
        <authorList>
            <person name="Klenk H.-P."/>
        </authorList>
    </citation>
    <scope>NUCLEOTIDE SEQUENCE [LARGE SCALE GENOMIC DNA]</scope>
    <source>
        <strain evidence="2 3">DSM 45301</strain>
    </source>
</reference>
<gene>
    <name evidence="2" type="ORF">FB558_4680</name>
</gene>